<dbReference type="PANTHER" id="PTHR12911:SF24">
    <property type="entry name" value="SUN DOMAIN-CONTAINING PROTEIN 3"/>
    <property type="match status" value="1"/>
</dbReference>
<feature type="domain" description="SUN" evidence="5">
    <location>
        <begin position="62"/>
        <end position="225"/>
    </location>
</feature>
<evidence type="ECO:0000256" key="2">
    <source>
        <dbReference type="ARBA" id="ARBA00022692"/>
    </source>
</evidence>
<keyword evidence="3" id="KW-1133">Transmembrane helix</keyword>
<dbReference type="OrthoDB" id="342281at2759"/>
<dbReference type="PANTHER" id="PTHR12911">
    <property type="entry name" value="SAD1/UNC-84-LIKE PROTEIN-RELATED"/>
    <property type="match status" value="1"/>
</dbReference>
<dbReference type="EMBL" id="LMAW01000066">
    <property type="protein sequence ID" value="KQL60921.1"/>
    <property type="molecule type" value="Genomic_DNA"/>
</dbReference>
<dbReference type="AlphaFoldDB" id="A0A0Q3U433"/>
<gene>
    <name evidence="6" type="ORF">AAES_171749</name>
</gene>
<dbReference type="PROSITE" id="PS51469">
    <property type="entry name" value="SUN"/>
    <property type="match status" value="1"/>
</dbReference>
<protein>
    <submittedName>
        <fullName evidence="6">Sperm-associated antigen 4 protein-like protein</fullName>
    </submittedName>
</protein>
<reference evidence="6 7" key="1">
    <citation type="submission" date="2015-10" db="EMBL/GenBank/DDBJ databases">
        <authorList>
            <person name="Gilbert D.G."/>
        </authorList>
    </citation>
    <scope>NUCLEOTIDE SEQUENCE [LARGE SCALE GENOMIC DNA]</scope>
    <source>
        <strain evidence="6">FVVF132</strain>
    </source>
</reference>
<dbReference type="Proteomes" id="UP000051836">
    <property type="component" value="Unassembled WGS sequence"/>
</dbReference>
<sequence length="235" mass="26488">MVTTCITLQQNIMKIKLSNKEIYQVLPISGRCMVFPRAYRALSSFLREDQQMREAMSAITQMSVWAVKNTGTAISLQRSSSSSAWLCSVFWFRCIPPILDTFVQPESSPGYCWPFQGSQSEVLIRLPANLRPTAITIQYTLKTDSPLRTISSAPRDFTVSGLDEEGKDETLLGTFTYAAQEELIQTFPLKDEMKDFCFLKLVIQSTWGKSGYTCIYRVQVHGKMDGTSAISQISE</sequence>
<dbReference type="GO" id="GO:0005637">
    <property type="term" value="C:nuclear inner membrane"/>
    <property type="evidence" value="ECO:0007669"/>
    <property type="project" value="UniProtKB-SubCell"/>
</dbReference>
<dbReference type="STRING" id="12930.A0A0Q3U433"/>
<keyword evidence="7" id="KW-1185">Reference proteome</keyword>
<name>A0A0Q3U433_AMAAE</name>
<keyword evidence="4" id="KW-0472">Membrane</keyword>
<evidence type="ECO:0000256" key="1">
    <source>
        <dbReference type="ARBA" id="ARBA00004540"/>
    </source>
</evidence>
<accession>A0A0Q3U433</accession>
<organism evidence="6 7">
    <name type="scientific">Amazona aestiva</name>
    <name type="common">Blue-fronted Amazon parrot</name>
    <dbReference type="NCBI Taxonomy" id="12930"/>
    <lineage>
        <taxon>Eukaryota</taxon>
        <taxon>Metazoa</taxon>
        <taxon>Chordata</taxon>
        <taxon>Craniata</taxon>
        <taxon>Vertebrata</taxon>
        <taxon>Euteleostomi</taxon>
        <taxon>Archelosauria</taxon>
        <taxon>Archosauria</taxon>
        <taxon>Dinosauria</taxon>
        <taxon>Saurischia</taxon>
        <taxon>Theropoda</taxon>
        <taxon>Coelurosauria</taxon>
        <taxon>Aves</taxon>
        <taxon>Neognathae</taxon>
        <taxon>Neoaves</taxon>
        <taxon>Telluraves</taxon>
        <taxon>Australaves</taxon>
        <taxon>Psittaciformes</taxon>
        <taxon>Psittacidae</taxon>
        <taxon>Amazona</taxon>
    </lineage>
</organism>
<evidence type="ECO:0000313" key="7">
    <source>
        <dbReference type="Proteomes" id="UP000051836"/>
    </source>
</evidence>
<evidence type="ECO:0000256" key="4">
    <source>
        <dbReference type="ARBA" id="ARBA00023136"/>
    </source>
</evidence>
<dbReference type="Gene3D" id="2.60.120.260">
    <property type="entry name" value="Galactose-binding domain-like"/>
    <property type="match status" value="1"/>
</dbReference>
<dbReference type="GO" id="GO:0043495">
    <property type="term" value="F:protein-membrane adaptor activity"/>
    <property type="evidence" value="ECO:0007669"/>
    <property type="project" value="TreeGrafter"/>
</dbReference>
<evidence type="ECO:0000256" key="3">
    <source>
        <dbReference type="ARBA" id="ARBA00022989"/>
    </source>
</evidence>
<dbReference type="GO" id="GO:0034993">
    <property type="term" value="C:meiotic nuclear membrane microtubule tethering complex"/>
    <property type="evidence" value="ECO:0007669"/>
    <property type="project" value="TreeGrafter"/>
</dbReference>
<dbReference type="Pfam" id="PF07738">
    <property type="entry name" value="Sad1_UNC"/>
    <property type="match status" value="1"/>
</dbReference>
<comment type="caution">
    <text evidence="6">The sequence shown here is derived from an EMBL/GenBank/DDBJ whole genome shotgun (WGS) entry which is preliminary data.</text>
</comment>
<comment type="subcellular location">
    <subcellularLocation>
        <location evidence="1">Nucleus inner membrane</location>
    </subcellularLocation>
</comment>
<dbReference type="InterPro" id="IPR045119">
    <property type="entry name" value="SUN1-5"/>
</dbReference>
<dbReference type="InterPro" id="IPR012919">
    <property type="entry name" value="SUN_dom"/>
</dbReference>
<proteinExistence type="predicted"/>
<evidence type="ECO:0000313" key="6">
    <source>
        <dbReference type="EMBL" id="KQL60921.1"/>
    </source>
</evidence>
<keyword evidence="2" id="KW-0812">Transmembrane</keyword>
<evidence type="ECO:0000259" key="5">
    <source>
        <dbReference type="PROSITE" id="PS51469"/>
    </source>
</evidence>